<dbReference type="PANTHER" id="PTHR13812">
    <property type="entry name" value="KETIMINE REDUCTASE MU-CRYSTALLIN"/>
    <property type="match status" value="1"/>
</dbReference>
<dbReference type="InterPro" id="IPR023401">
    <property type="entry name" value="ODC_N"/>
</dbReference>
<organism evidence="1 2">
    <name type="scientific">Thalassobacillus hwangdonensis</name>
    <dbReference type="NCBI Taxonomy" id="546108"/>
    <lineage>
        <taxon>Bacteria</taxon>
        <taxon>Bacillati</taxon>
        <taxon>Bacillota</taxon>
        <taxon>Bacilli</taxon>
        <taxon>Bacillales</taxon>
        <taxon>Bacillaceae</taxon>
        <taxon>Thalassobacillus</taxon>
    </lineage>
</organism>
<dbReference type="Pfam" id="PF02423">
    <property type="entry name" value="OCD_Mu_crystall"/>
    <property type="match status" value="1"/>
</dbReference>
<dbReference type="InterPro" id="IPR036291">
    <property type="entry name" value="NAD(P)-bd_dom_sf"/>
</dbReference>
<proteinExistence type="predicted"/>
<gene>
    <name evidence="1" type="ORF">ACFQ2J_08510</name>
</gene>
<dbReference type="SUPFAM" id="SSF51735">
    <property type="entry name" value="NAD(P)-binding Rossmann-fold domains"/>
    <property type="match status" value="1"/>
</dbReference>
<dbReference type="RefSeq" id="WP_386058735.1">
    <property type="nucleotide sequence ID" value="NZ_JBHTKL010000002.1"/>
</dbReference>
<evidence type="ECO:0000313" key="2">
    <source>
        <dbReference type="Proteomes" id="UP001596990"/>
    </source>
</evidence>
<keyword evidence="2" id="KW-1185">Reference proteome</keyword>
<dbReference type="PIRSF" id="PIRSF001439">
    <property type="entry name" value="CryM"/>
    <property type="match status" value="1"/>
</dbReference>
<dbReference type="EMBL" id="JBHTKL010000002">
    <property type="protein sequence ID" value="MFD1019234.1"/>
    <property type="molecule type" value="Genomic_DNA"/>
</dbReference>
<protein>
    <submittedName>
        <fullName evidence="1">Ornithine cyclodeaminase family protein</fullName>
    </submittedName>
</protein>
<sequence>MLVLNEQNIRQAIGMSEVIDAVDDAYRCYENNTYQMPTRAHVQHGENTYLMMPCFTDEYLSNKLVTVYPDNKDTPVIQGVVLLNDGRNGTPLAMMNGAYMTGIRTGAIGGSAIRHLSKQEASSAALIGTGVQGYFQLLAACAERTLTDIYLFNRSAEKVPAFIGRLQEALGKDIAIHHAKTTEEAIRQADIIITATSSNEPVLPDDASLLEGKLIVGIGSFQPSMQEFPKAAYDICPSIYIDSEDAIHESGDLITPLSAGWLSKDSIIPFSKIVTGELMHPENQDTILFKSTGMALFDAFVARNVYEAARERNIGDSVDL</sequence>
<evidence type="ECO:0000313" key="1">
    <source>
        <dbReference type="EMBL" id="MFD1019234.1"/>
    </source>
</evidence>
<dbReference type="Gene3D" id="3.30.1780.10">
    <property type="entry name" value="ornithine cyclodeaminase, domain 1"/>
    <property type="match status" value="1"/>
</dbReference>
<dbReference type="Gene3D" id="3.40.50.720">
    <property type="entry name" value="NAD(P)-binding Rossmann-like Domain"/>
    <property type="match status" value="1"/>
</dbReference>
<reference evidence="2" key="1">
    <citation type="journal article" date="2019" name="Int. J. Syst. Evol. Microbiol.">
        <title>The Global Catalogue of Microorganisms (GCM) 10K type strain sequencing project: providing services to taxonomists for standard genome sequencing and annotation.</title>
        <authorList>
            <consortium name="The Broad Institute Genomics Platform"/>
            <consortium name="The Broad Institute Genome Sequencing Center for Infectious Disease"/>
            <person name="Wu L."/>
            <person name="Ma J."/>
        </authorList>
    </citation>
    <scope>NUCLEOTIDE SEQUENCE [LARGE SCALE GENOMIC DNA]</scope>
    <source>
        <strain evidence="2">CCUG 56607</strain>
    </source>
</reference>
<dbReference type="InterPro" id="IPR003462">
    <property type="entry name" value="ODC_Mu_crystall"/>
</dbReference>
<dbReference type="Proteomes" id="UP001596990">
    <property type="component" value="Unassembled WGS sequence"/>
</dbReference>
<comment type="caution">
    <text evidence="1">The sequence shown here is derived from an EMBL/GenBank/DDBJ whole genome shotgun (WGS) entry which is preliminary data.</text>
</comment>
<accession>A0ABW3L155</accession>
<dbReference type="PANTHER" id="PTHR13812:SF19">
    <property type="entry name" value="KETIMINE REDUCTASE MU-CRYSTALLIN"/>
    <property type="match status" value="1"/>
</dbReference>
<name>A0ABW3L155_9BACI</name>